<sequence>MDVAGLGPVSYFEAEAEFLILDLALDIPLPEEEGGEENGMEVEVDQEDQEEEGEDEQNGRDEEEEGRDEEEENGDEEEDEEEGYEEYEENEVIGNLNGLLTVKLNPNWRNRYFVVNYGLVLEYHNTPEGVHLGPIDIFGELFILSGQQFLPAELGNNDKSIHLESCPYHYHDSDVESDDDGDNQWSDMNIDAQYHLAETYAPEYSSSSESLDLHMGRHSFLADHLDQVYNAVQEDTDSGNLIFKSDSDSQTSSMQISLASSRTQSTEYGIYYRRMAISQDTLESYVYHDQNDFVIQL</sequence>
<dbReference type="AlphaFoldDB" id="A0A9P5NEK8"/>
<evidence type="ECO:0000313" key="2">
    <source>
        <dbReference type="EMBL" id="KAF8879195.1"/>
    </source>
</evidence>
<dbReference type="Proteomes" id="UP000724874">
    <property type="component" value="Unassembled WGS sequence"/>
</dbReference>
<evidence type="ECO:0000313" key="3">
    <source>
        <dbReference type="Proteomes" id="UP000724874"/>
    </source>
</evidence>
<name>A0A9P5NEK8_GYMJU</name>
<reference evidence="2" key="1">
    <citation type="submission" date="2020-11" db="EMBL/GenBank/DDBJ databases">
        <authorList>
            <consortium name="DOE Joint Genome Institute"/>
            <person name="Ahrendt S."/>
            <person name="Riley R."/>
            <person name="Andreopoulos W."/>
            <person name="LaButti K."/>
            <person name="Pangilinan J."/>
            <person name="Ruiz-duenas F.J."/>
            <person name="Barrasa J.M."/>
            <person name="Sanchez-Garcia M."/>
            <person name="Camarero S."/>
            <person name="Miyauchi S."/>
            <person name="Serrano A."/>
            <person name="Linde D."/>
            <person name="Babiker R."/>
            <person name="Drula E."/>
            <person name="Ayuso-Fernandez I."/>
            <person name="Pacheco R."/>
            <person name="Padilla G."/>
            <person name="Ferreira P."/>
            <person name="Barriuso J."/>
            <person name="Kellner H."/>
            <person name="Castanera R."/>
            <person name="Alfaro M."/>
            <person name="Ramirez L."/>
            <person name="Pisabarro A.G."/>
            <person name="Kuo A."/>
            <person name="Tritt A."/>
            <person name="Lipzen A."/>
            <person name="He G."/>
            <person name="Yan M."/>
            <person name="Ng V."/>
            <person name="Cullen D."/>
            <person name="Martin F."/>
            <person name="Rosso M.-N."/>
            <person name="Henrissat B."/>
            <person name="Hibbett D."/>
            <person name="Martinez A.T."/>
            <person name="Grigoriev I.V."/>
        </authorList>
    </citation>
    <scope>NUCLEOTIDE SEQUENCE</scope>
    <source>
        <strain evidence="2">AH 44721</strain>
    </source>
</reference>
<proteinExistence type="predicted"/>
<protein>
    <submittedName>
        <fullName evidence="2">Uncharacterized protein</fullName>
    </submittedName>
</protein>
<dbReference type="EMBL" id="JADNYJ010000151">
    <property type="protein sequence ID" value="KAF8879195.1"/>
    <property type="molecule type" value="Genomic_DNA"/>
</dbReference>
<comment type="caution">
    <text evidence="2">The sequence shown here is derived from an EMBL/GenBank/DDBJ whole genome shotgun (WGS) entry which is preliminary data.</text>
</comment>
<accession>A0A9P5NEK8</accession>
<keyword evidence="3" id="KW-1185">Reference proteome</keyword>
<evidence type="ECO:0000256" key="1">
    <source>
        <dbReference type="SAM" id="MobiDB-lite"/>
    </source>
</evidence>
<organism evidence="2 3">
    <name type="scientific">Gymnopilus junonius</name>
    <name type="common">Spectacular rustgill mushroom</name>
    <name type="synonym">Gymnopilus spectabilis subsp. junonius</name>
    <dbReference type="NCBI Taxonomy" id="109634"/>
    <lineage>
        <taxon>Eukaryota</taxon>
        <taxon>Fungi</taxon>
        <taxon>Dikarya</taxon>
        <taxon>Basidiomycota</taxon>
        <taxon>Agaricomycotina</taxon>
        <taxon>Agaricomycetes</taxon>
        <taxon>Agaricomycetidae</taxon>
        <taxon>Agaricales</taxon>
        <taxon>Agaricineae</taxon>
        <taxon>Hymenogastraceae</taxon>
        <taxon>Gymnopilus</taxon>
    </lineage>
</organism>
<gene>
    <name evidence="2" type="ORF">CPB84DRAFT_1793510</name>
</gene>
<feature type="region of interest" description="Disordered" evidence="1">
    <location>
        <begin position="29"/>
        <end position="90"/>
    </location>
</feature>